<feature type="region of interest" description="Disordered" evidence="4">
    <location>
        <begin position="34"/>
        <end position="55"/>
    </location>
</feature>
<dbReference type="GO" id="GO:0008252">
    <property type="term" value="F:nucleotidase activity"/>
    <property type="evidence" value="ECO:0007669"/>
    <property type="project" value="InterPro"/>
</dbReference>
<evidence type="ECO:0000256" key="3">
    <source>
        <dbReference type="ARBA" id="ARBA00022801"/>
    </source>
</evidence>
<evidence type="ECO:0000313" key="6">
    <source>
        <dbReference type="EMBL" id="MQM08415.1"/>
    </source>
</evidence>
<accession>A0A843WVD0</accession>
<evidence type="ECO:0000259" key="5">
    <source>
        <dbReference type="Pfam" id="PF01975"/>
    </source>
</evidence>
<name>A0A843WVD0_COLES</name>
<dbReference type="GO" id="GO:0046872">
    <property type="term" value="F:metal ion binding"/>
    <property type="evidence" value="ECO:0007669"/>
    <property type="project" value="UniProtKB-KW"/>
</dbReference>
<dbReference type="Pfam" id="PF01975">
    <property type="entry name" value="SurE"/>
    <property type="match status" value="1"/>
</dbReference>
<evidence type="ECO:0000256" key="4">
    <source>
        <dbReference type="SAM" id="MobiDB-lite"/>
    </source>
</evidence>
<reference evidence="6" key="1">
    <citation type="submission" date="2017-07" db="EMBL/GenBank/DDBJ databases">
        <title>Taro Niue Genome Assembly and Annotation.</title>
        <authorList>
            <person name="Atibalentja N."/>
            <person name="Keating K."/>
            <person name="Fields C.J."/>
        </authorList>
    </citation>
    <scope>NUCLEOTIDE SEQUENCE</scope>
    <source>
        <strain evidence="6">Niue_2</strain>
        <tissue evidence="6">Leaf</tissue>
    </source>
</reference>
<dbReference type="Proteomes" id="UP000652761">
    <property type="component" value="Unassembled WGS sequence"/>
</dbReference>
<dbReference type="Gene3D" id="3.40.1210.10">
    <property type="entry name" value="Survival protein SurE-like phosphatase/nucleotidase"/>
    <property type="match status" value="2"/>
</dbReference>
<dbReference type="SUPFAM" id="SSF64167">
    <property type="entry name" value="SurE-like"/>
    <property type="match status" value="1"/>
</dbReference>
<organism evidence="6 7">
    <name type="scientific">Colocasia esculenta</name>
    <name type="common">Wild taro</name>
    <name type="synonym">Arum esculentum</name>
    <dbReference type="NCBI Taxonomy" id="4460"/>
    <lineage>
        <taxon>Eukaryota</taxon>
        <taxon>Viridiplantae</taxon>
        <taxon>Streptophyta</taxon>
        <taxon>Embryophyta</taxon>
        <taxon>Tracheophyta</taxon>
        <taxon>Spermatophyta</taxon>
        <taxon>Magnoliopsida</taxon>
        <taxon>Liliopsida</taxon>
        <taxon>Araceae</taxon>
        <taxon>Aroideae</taxon>
        <taxon>Colocasieae</taxon>
        <taxon>Colocasia</taxon>
    </lineage>
</organism>
<comment type="similarity">
    <text evidence="1">Belongs to the SurE nucleotidase family.</text>
</comment>
<gene>
    <name evidence="6" type="ORF">Taro_041268</name>
</gene>
<protein>
    <recommendedName>
        <fullName evidence="5">Survival protein SurE-like phosphatase/nucleotidase domain-containing protein</fullName>
    </recommendedName>
</protein>
<evidence type="ECO:0000256" key="2">
    <source>
        <dbReference type="ARBA" id="ARBA00022723"/>
    </source>
</evidence>
<keyword evidence="2" id="KW-0479">Metal-binding</keyword>
<dbReference type="InterPro" id="IPR036523">
    <property type="entry name" value="SurE-like_sf"/>
</dbReference>
<dbReference type="PANTHER" id="PTHR30457:SF5">
    <property type="entry name" value="OS01G0709400 PROTEIN"/>
    <property type="match status" value="1"/>
</dbReference>
<dbReference type="OrthoDB" id="202825at2759"/>
<keyword evidence="3" id="KW-0378">Hydrolase</keyword>
<evidence type="ECO:0000256" key="1">
    <source>
        <dbReference type="ARBA" id="ARBA00011062"/>
    </source>
</evidence>
<sequence length="372" mass="39416">ISLRRLLLSPTMTTKKNPLPPSLVANLQNVLAGSKVGGEDKGDPTTAVPPPTGESKPVVLVTNGEGIGAPGLAALVDALVRDGRFDVHVCAPESDKSLSGHSMTTGETVVASSTEINGAAAFEISGTPADCVSLALSGALFSWERPTLLLFRSSCRGKRGSNVGGTFIISLFKLKDESHDSNFKAAVDLCLPLIFTAIRDIEKGVFPKGCLLNIGIPTSPSTVKGFKVTQQSLWRTNPCWQAVSRNRHPSMSKHQGLGIQLAQLGRDASAAGAARRLNTQGKTLEIESVAAAGKSDTQQGIVKKYFRLEFLEKQHDDSDEDLDFKALEGGFVAVTPIYLASHVEPEASVSLSEWLSSALQAYSVGWGASPHL</sequence>
<dbReference type="AlphaFoldDB" id="A0A843WVD0"/>
<proteinExistence type="inferred from homology"/>
<dbReference type="PANTHER" id="PTHR30457">
    <property type="entry name" value="5'-NUCLEOTIDASE SURE"/>
    <property type="match status" value="1"/>
</dbReference>
<evidence type="ECO:0000313" key="7">
    <source>
        <dbReference type="Proteomes" id="UP000652761"/>
    </source>
</evidence>
<feature type="domain" description="Survival protein SurE-like phosphatase/nucleotidase" evidence="5">
    <location>
        <begin position="59"/>
        <end position="141"/>
    </location>
</feature>
<keyword evidence="7" id="KW-1185">Reference proteome</keyword>
<dbReference type="InterPro" id="IPR002828">
    <property type="entry name" value="SurE-like_Pase/nucleotidase"/>
</dbReference>
<dbReference type="InterPro" id="IPR030048">
    <property type="entry name" value="SurE"/>
</dbReference>
<feature type="non-terminal residue" evidence="6">
    <location>
        <position position="1"/>
    </location>
</feature>
<comment type="caution">
    <text evidence="6">The sequence shown here is derived from an EMBL/GenBank/DDBJ whole genome shotgun (WGS) entry which is preliminary data.</text>
</comment>
<dbReference type="EMBL" id="NMUH01004115">
    <property type="protein sequence ID" value="MQM08415.1"/>
    <property type="molecule type" value="Genomic_DNA"/>
</dbReference>